<evidence type="ECO:0000313" key="3">
    <source>
        <dbReference type="Proteomes" id="UP000263094"/>
    </source>
</evidence>
<evidence type="ECO:0000313" key="2">
    <source>
        <dbReference type="EMBL" id="RFU84938.1"/>
    </source>
</evidence>
<dbReference type="AlphaFoldDB" id="A0A372M1Y6"/>
<proteinExistence type="predicted"/>
<dbReference type="InterPro" id="IPR053863">
    <property type="entry name" value="Glyoxy/Ble-like_N"/>
</dbReference>
<dbReference type="PANTHER" id="PTHR36503">
    <property type="entry name" value="BLR2520 PROTEIN"/>
    <property type="match status" value="1"/>
</dbReference>
<dbReference type="Gene3D" id="3.10.180.10">
    <property type="entry name" value="2,3-Dihydroxybiphenyl 1,2-Dioxygenase, domain 1"/>
    <property type="match status" value="1"/>
</dbReference>
<keyword evidence="3" id="KW-1185">Reference proteome</keyword>
<dbReference type="InterPro" id="IPR037523">
    <property type="entry name" value="VOC_core"/>
</dbReference>
<dbReference type="Pfam" id="PF22677">
    <property type="entry name" value="Ble-like_N"/>
    <property type="match status" value="1"/>
</dbReference>
<comment type="caution">
    <text evidence="2">The sequence shown here is derived from an EMBL/GenBank/DDBJ whole genome shotgun (WGS) entry which is preliminary data.</text>
</comment>
<protein>
    <submittedName>
        <fullName evidence="2">Glyoxalase</fullName>
    </submittedName>
</protein>
<accession>A0A372M1Y6</accession>
<reference evidence="2 3" key="1">
    <citation type="submission" date="2018-08" db="EMBL/GenBank/DDBJ databases">
        <title>Isolation, diversity and antifungal activity of Actinobacteria from wheat.</title>
        <authorList>
            <person name="Han C."/>
        </authorList>
    </citation>
    <scope>NUCLEOTIDE SEQUENCE [LARGE SCALE GENOMIC DNA]</scope>
    <source>
        <strain evidence="2 3">NEAU-YY421</strain>
    </source>
</reference>
<dbReference type="PROSITE" id="PS51819">
    <property type="entry name" value="VOC"/>
    <property type="match status" value="1"/>
</dbReference>
<dbReference type="OrthoDB" id="4265398at2"/>
<dbReference type="RefSeq" id="WP_128557430.1">
    <property type="nucleotide sequence ID" value="NZ_QUAK01000108.1"/>
</dbReference>
<sequence length="141" mass="15648">MATGSYQQMIFVNLAVDDLTTSRKFFEEIGYTFNPVFSDENTACLVISDTIHAMLMTRDRFADFAKKPLSDSARSTEVLLCLSAETRADVDRLADAALAAGGSPAAEPVDYGMMYGRSFYDPDGHHWEVMWMDPTATEEPV</sequence>
<dbReference type="SUPFAM" id="SSF54593">
    <property type="entry name" value="Glyoxalase/Bleomycin resistance protein/Dihydroxybiphenyl dioxygenase"/>
    <property type="match status" value="1"/>
</dbReference>
<organism evidence="2 3">
    <name type="scientific">Streptomyces triticagri</name>
    <dbReference type="NCBI Taxonomy" id="2293568"/>
    <lineage>
        <taxon>Bacteria</taxon>
        <taxon>Bacillati</taxon>
        <taxon>Actinomycetota</taxon>
        <taxon>Actinomycetes</taxon>
        <taxon>Kitasatosporales</taxon>
        <taxon>Streptomycetaceae</taxon>
        <taxon>Streptomyces</taxon>
    </lineage>
</organism>
<evidence type="ECO:0000259" key="1">
    <source>
        <dbReference type="PROSITE" id="PS51819"/>
    </source>
</evidence>
<dbReference type="Proteomes" id="UP000263094">
    <property type="component" value="Unassembled WGS sequence"/>
</dbReference>
<dbReference type="InterPro" id="IPR029068">
    <property type="entry name" value="Glyas_Bleomycin-R_OHBP_Dase"/>
</dbReference>
<gene>
    <name evidence="2" type="ORF">DY218_19890</name>
</gene>
<dbReference type="EMBL" id="QUAK01000108">
    <property type="protein sequence ID" value="RFU84938.1"/>
    <property type="molecule type" value="Genomic_DNA"/>
</dbReference>
<dbReference type="PANTHER" id="PTHR36503:SF2">
    <property type="entry name" value="BLR2408 PROTEIN"/>
    <property type="match status" value="1"/>
</dbReference>
<name>A0A372M1Y6_9ACTN</name>
<feature type="domain" description="VOC" evidence="1">
    <location>
        <begin position="8"/>
        <end position="132"/>
    </location>
</feature>